<dbReference type="AlphaFoldDB" id="A0A4Y2CGI1"/>
<accession>A0A4Y2CGI1</accession>
<name>A0A4Y2CGI1_ARAVE</name>
<comment type="caution">
    <text evidence="1">The sequence shown here is derived from an EMBL/GenBank/DDBJ whole genome shotgun (WGS) entry which is preliminary data.</text>
</comment>
<gene>
    <name evidence="1" type="ORF">AVEN_269843_1</name>
</gene>
<protein>
    <submittedName>
        <fullName evidence="1">Uncharacterized protein</fullName>
    </submittedName>
</protein>
<sequence length="100" mass="11650">MMRGERKLRFAVGDRGQPLDKSLRRILSATPHRGWTKGFLSLEFGERRETRFDSEIELIEIRIRDSILEIGEDWKSGLSSRFFTCTGVLRPRGNWKLILG</sequence>
<dbReference type="Proteomes" id="UP000499080">
    <property type="component" value="Unassembled WGS sequence"/>
</dbReference>
<proteinExistence type="predicted"/>
<dbReference type="EMBL" id="BGPR01000185">
    <property type="protein sequence ID" value="GBM02918.1"/>
    <property type="molecule type" value="Genomic_DNA"/>
</dbReference>
<organism evidence="1 2">
    <name type="scientific">Araneus ventricosus</name>
    <name type="common">Orbweaver spider</name>
    <name type="synonym">Epeira ventricosa</name>
    <dbReference type="NCBI Taxonomy" id="182803"/>
    <lineage>
        <taxon>Eukaryota</taxon>
        <taxon>Metazoa</taxon>
        <taxon>Ecdysozoa</taxon>
        <taxon>Arthropoda</taxon>
        <taxon>Chelicerata</taxon>
        <taxon>Arachnida</taxon>
        <taxon>Araneae</taxon>
        <taxon>Araneomorphae</taxon>
        <taxon>Entelegynae</taxon>
        <taxon>Araneoidea</taxon>
        <taxon>Araneidae</taxon>
        <taxon>Araneus</taxon>
    </lineage>
</organism>
<reference evidence="1 2" key="1">
    <citation type="journal article" date="2019" name="Sci. Rep.">
        <title>Orb-weaving spider Araneus ventricosus genome elucidates the spidroin gene catalogue.</title>
        <authorList>
            <person name="Kono N."/>
            <person name="Nakamura H."/>
            <person name="Ohtoshi R."/>
            <person name="Moran D.A.P."/>
            <person name="Shinohara A."/>
            <person name="Yoshida Y."/>
            <person name="Fujiwara M."/>
            <person name="Mori M."/>
            <person name="Tomita M."/>
            <person name="Arakawa K."/>
        </authorList>
    </citation>
    <scope>NUCLEOTIDE SEQUENCE [LARGE SCALE GENOMIC DNA]</scope>
</reference>
<keyword evidence="2" id="KW-1185">Reference proteome</keyword>
<evidence type="ECO:0000313" key="1">
    <source>
        <dbReference type="EMBL" id="GBM02918.1"/>
    </source>
</evidence>
<evidence type="ECO:0000313" key="2">
    <source>
        <dbReference type="Proteomes" id="UP000499080"/>
    </source>
</evidence>